<feature type="transmembrane region" description="Helical" evidence="2">
    <location>
        <begin position="88"/>
        <end position="110"/>
    </location>
</feature>
<dbReference type="AlphaFoldDB" id="A0A420Y021"/>
<evidence type="ECO:0000313" key="3">
    <source>
        <dbReference type="EMBL" id="RKU41099.1"/>
    </source>
</evidence>
<keyword evidence="4" id="KW-1185">Reference proteome</keyword>
<evidence type="ECO:0000256" key="1">
    <source>
        <dbReference type="SAM" id="MobiDB-lite"/>
    </source>
</evidence>
<sequence>MSMPPPADHNTPTLQPASSPEFPGFPTSTAESGGPTALNRLSRQDYPALGDNTYYIVYSPTTIHFNLQSSHPAILCPLLFLAMVNKAIVVPCAALGAIVGVGLVFIYWWFPRTWNKGNGADTEAIGLSMAAGDQNDGLTPDERRRLAGQRAREYLAAIEERNQARKEGREFDKELPVYYRP</sequence>
<dbReference type="EMBL" id="QVQW01000082">
    <property type="protein sequence ID" value="RKU41099.1"/>
    <property type="molecule type" value="Genomic_DNA"/>
</dbReference>
<keyword evidence="2" id="KW-1133">Transmembrane helix</keyword>
<proteinExistence type="predicted"/>
<dbReference type="Proteomes" id="UP000275385">
    <property type="component" value="Unassembled WGS sequence"/>
</dbReference>
<evidence type="ECO:0000256" key="2">
    <source>
        <dbReference type="SAM" id="Phobius"/>
    </source>
</evidence>
<feature type="region of interest" description="Disordered" evidence="1">
    <location>
        <begin position="1"/>
        <end position="41"/>
    </location>
</feature>
<keyword evidence="2" id="KW-0472">Membrane</keyword>
<gene>
    <name evidence="3" type="ORF">DL546_000996</name>
</gene>
<keyword evidence="2" id="KW-0812">Transmembrane</keyword>
<dbReference type="OrthoDB" id="4136235at2759"/>
<organism evidence="3 4">
    <name type="scientific">Coniochaeta pulveracea</name>
    <dbReference type="NCBI Taxonomy" id="177199"/>
    <lineage>
        <taxon>Eukaryota</taxon>
        <taxon>Fungi</taxon>
        <taxon>Dikarya</taxon>
        <taxon>Ascomycota</taxon>
        <taxon>Pezizomycotina</taxon>
        <taxon>Sordariomycetes</taxon>
        <taxon>Sordariomycetidae</taxon>
        <taxon>Coniochaetales</taxon>
        <taxon>Coniochaetaceae</taxon>
        <taxon>Coniochaeta</taxon>
    </lineage>
</organism>
<comment type="caution">
    <text evidence="3">The sequence shown here is derived from an EMBL/GenBank/DDBJ whole genome shotgun (WGS) entry which is preliminary data.</text>
</comment>
<name>A0A420Y021_9PEZI</name>
<reference evidence="3 4" key="1">
    <citation type="submission" date="2018-08" db="EMBL/GenBank/DDBJ databases">
        <title>Draft genome of the lignicolous fungus Coniochaeta pulveracea.</title>
        <authorList>
            <person name="Borstlap C.J."/>
            <person name="De Witt R.N."/>
            <person name="Botha A."/>
            <person name="Volschenk H."/>
        </authorList>
    </citation>
    <scope>NUCLEOTIDE SEQUENCE [LARGE SCALE GENOMIC DNA]</scope>
    <source>
        <strain evidence="3 4">CAB683</strain>
    </source>
</reference>
<evidence type="ECO:0000313" key="4">
    <source>
        <dbReference type="Proteomes" id="UP000275385"/>
    </source>
</evidence>
<accession>A0A420Y021</accession>
<protein>
    <submittedName>
        <fullName evidence="3">Uncharacterized protein</fullName>
    </submittedName>
</protein>